<dbReference type="PANTHER" id="PTHR10110:SF86">
    <property type="entry name" value="SODIUM_HYDROGEN EXCHANGER 7"/>
    <property type="match status" value="1"/>
</dbReference>
<evidence type="ECO:0000256" key="5">
    <source>
        <dbReference type="ARBA" id="ARBA00022958"/>
    </source>
</evidence>
<feature type="transmembrane region" description="Helical" evidence="8">
    <location>
        <begin position="82"/>
        <end position="105"/>
    </location>
</feature>
<evidence type="ECO:0000313" key="9">
    <source>
        <dbReference type="EMBL" id="KAK9008434.1"/>
    </source>
</evidence>
<keyword evidence="5" id="KW-0630">Potassium</keyword>
<feature type="transmembrane region" description="Helical" evidence="8">
    <location>
        <begin position="25"/>
        <end position="50"/>
    </location>
</feature>
<proteinExistence type="predicted"/>
<reference evidence="9 10" key="1">
    <citation type="journal article" date="2024" name="G3 (Bethesda)">
        <title>Genome assembly of Hibiscus sabdariffa L. provides insights into metabolisms of medicinal natural products.</title>
        <authorList>
            <person name="Kim T."/>
        </authorList>
    </citation>
    <scope>NUCLEOTIDE SEQUENCE [LARGE SCALE GENOMIC DNA]</scope>
    <source>
        <strain evidence="9">TK-2024</strain>
        <tissue evidence="9">Old leaves</tissue>
    </source>
</reference>
<accession>A0ABR2R6D9</accession>
<gene>
    <name evidence="9" type="ORF">V6N11_075329</name>
</gene>
<name>A0ABR2R6D9_9ROSI</name>
<evidence type="ECO:0000313" key="10">
    <source>
        <dbReference type="Proteomes" id="UP001396334"/>
    </source>
</evidence>
<keyword evidence="8" id="KW-0812">Transmembrane</keyword>
<dbReference type="InterPro" id="IPR018422">
    <property type="entry name" value="Cation/H_exchanger_CPA1"/>
</dbReference>
<keyword evidence="6" id="KW-0406">Ion transport</keyword>
<keyword evidence="3" id="KW-1003">Cell membrane</keyword>
<comment type="caution">
    <text evidence="9">The sequence shown here is derived from an EMBL/GenBank/DDBJ whole genome shotgun (WGS) entry which is preliminary data.</text>
</comment>
<evidence type="ECO:0000256" key="8">
    <source>
        <dbReference type="SAM" id="Phobius"/>
    </source>
</evidence>
<evidence type="ECO:0000256" key="6">
    <source>
        <dbReference type="ARBA" id="ARBA00023065"/>
    </source>
</evidence>
<dbReference type="EMBL" id="JBBPBN010000026">
    <property type="protein sequence ID" value="KAK9008434.1"/>
    <property type="molecule type" value="Genomic_DNA"/>
</dbReference>
<comment type="subcellular location">
    <subcellularLocation>
        <location evidence="1">Cell membrane</location>
        <topology evidence="1">Multi-pass membrane protein</topology>
    </subcellularLocation>
</comment>
<keyword evidence="4" id="KW-0633">Potassium transport</keyword>
<feature type="compositionally biased region" description="Basic and acidic residues" evidence="7">
    <location>
        <begin position="370"/>
        <end position="379"/>
    </location>
</feature>
<dbReference type="PANTHER" id="PTHR10110">
    <property type="entry name" value="SODIUM/HYDROGEN EXCHANGER"/>
    <property type="match status" value="1"/>
</dbReference>
<evidence type="ECO:0000256" key="3">
    <source>
        <dbReference type="ARBA" id="ARBA00022475"/>
    </source>
</evidence>
<organism evidence="9 10">
    <name type="scientific">Hibiscus sabdariffa</name>
    <name type="common">roselle</name>
    <dbReference type="NCBI Taxonomy" id="183260"/>
    <lineage>
        <taxon>Eukaryota</taxon>
        <taxon>Viridiplantae</taxon>
        <taxon>Streptophyta</taxon>
        <taxon>Embryophyta</taxon>
        <taxon>Tracheophyta</taxon>
        <taxon>Spermatophyta</taxon>
        <taxon>Magnoliopsida</taxon>
        <taxon>eudicotyledons</taxon>
        <taxon>Gunneridae</taxon>
        <taxon>Pentapetalae</taxon>
        <taxon>rosids</taxon>
        <taxon>malvids</taxon>
        <taxon>Malvales</taxon>
        <taxon>Malvaceae</taxon>
        <taxon>Malvoideae</taxon>
        <taxon>Hibiscus</taxon>
    </lineage>
</organism>
<keyword evidence="10" id="KW-1185">Reference proteome</keyword>
<evidence type="ECO:0000256" key="4">
    <source>
        <dbReference type="ARBA" id="ARBA00022538"/>
    </source>
</evidence>
<feature type="region of interest" description="Disordered" evidence="7">
    <location>
        <begin position="352"/>
        <end position="379"/>
    </location>
</feature>
<evidence type="ECO:0000256" key="2">
    <source>
        <dbReference type="ARBA" id="ARBA00022448"/>
    </source>
</evidence>
<protein>
    <submittedName>
        <fullName evidence="9">Uncharacterized protein</fullName>
    </submittedName>
</protein>
<sequence>MSTQLNNFCGRGNITNLFFASEHSWGYLILLYIFTQASRCIVVGALYPFLRYFGYGLDVKEAVILICVPVTTYHISVLKQEACGGIVFLTLIVNGSTTQFFLHFLDMDKLTGAKVLLNYFPESAVMLPVIDALALLEAGLLCVQSAYWGMLDEGRISQSTANLLMQYVDEAIDVTAHESLCDWKGLKSNVHFPNYYKFLQTSDSVVASTVITESEAEGEEARNFSEDVRITFPQVLRVVKTRQVTYSILNHLLDYLQNLEKVGLLEEKEMIHHHDVVQESAFVLLAKLLVPQIFEKMALQDLRALVAERSSMKTYITGETIDVPHQSIGFLLTTENPISRWSEGSVTPRKNIEEGRKITRQVPPAQAKNTDSKEGHINDDLSDEDEILVIIDSPIGQSFNQAS</sequence>
<evidence type="ECO:0000256" key="1">
    <source>
        <dbReference type="ARBA" id="ARBA00004651"/>
    </source>
</evidence>
<evidence type="ECO:0000256" key="7">
    <source>
        <dbReference type="SAM" id="MobiDB-lite"/>
    </source>
</evidence>
<keyword evidence="8" id="KW-0472">Membrane</keyword>
<dbReference type="Proteomes" id="UP001396334">
    <property type="component" value="Unassembled WGS sequence"/>
</dbReference>
<keyword evidence="8" id="KW-1133">Transmembrane helix</keyword>
<keyword evidence="2" id="KW-0813">Transport</keyword>